<keyword evidence="1" id="KW-0378">Hydrolase</keyword>
<evidence type="ECO:0000256" key="1">
    <source>
        <dbReference type="ARBA" id="ARBA00022801"/>
    </source>
</evidence>
<comment type="caution">
    <text evidence="2">The sequence shown here is derived from an EMBL/GenBank/DDBJ whole genome shotgun (WGS) entry which is preliminary data.</text>
</comment>
<dbReference type="InterPro" id="IPR013078">
    <property type="entry name" value="His_Pase_superF_clade-1"/>
</dbReference>
<reference evidence="2 3" key="1">
    <citation type="submission" date="2017-12" db="EMBL/GenBank/DDBJ databases">
        <title>Phylogenetic diversity of female urinary microbiome.</title>
        <authorList>
            <person name="Thomas-White K."/>
            <person name="Wolfe A.J."/>
        </authorList>
    </citation>
    <scope>NUCLEOTIDE SEQUENCE [LARGE SCALE GENOMIC DNA]</scope>
    <source>
        <strain evidence="2 3">UMB0112</strain>
    </source>
</reference>
<protein>
    <submittedName>
        <fullName evidence="2">Phosphohistidine phosphatase</fullName>
    </submittedName>
</protein>
<dbReference type="InterPro" id="IPR051021">
    <property type="entry name" value="Mito_Ser/Thr_phosphatase"/>
</dbReference>
<dbReference type="InterPro" id="IPR029033">
    <property type="entry name" value="His_PPase_superfam"/>
</dbReference>
<gene>
    <name evidence="2" type="ORF">CYJ41_02675</name>
</gene>
<name>A0A2I1NBN7_9BACT</name>
<dbReference type="Pfam" id="PF00300">
    <property type="entry name" value="His_Phos_1"/>
    <property type="match status" value="1"/>
</dbReference>
<evidence type="ECO:0000313" key="3">
    <source>
        <dbReference type="Proteomes" id="UP000234639"/>
    </source>
</evidence>
<dbReference type="GO" id="GO:0016787">
    <property type="term" value="F:hydrolase activity"/>
    <property type="evidence" value="ECO:0007669"/>
    <property type="project" value="UniProtKB-KW"/>
</dbReference>
<evidence type="ECO:0000313" key="2">
    <source>
        <dbReference type="EMBL" id="PKZ29813.1"/>
    </source>
</evidence>
<organism evidence="2 3">
    <name type="scientific">Campylobacter ureolyticus</name>
    <dbReference type="NCBI Taxonomy" id="827"/>
    <lineage>
        <taxon>Bacteria</taxon>
        <taxon>Pseudomonadati</taxon>
        <taxon>Campylobacterota</taxon>
        <taxon>Epsilonproteobacteria</taxon>
        <taxon>Campylobacterales</taxon>
        <taxon>Campylobacteraceae</taxon>
        <taxon>Campylobacter</taxon>
    </lineage>
</organism>
<accession>A0A2I1NBN7</accession>
<dbReference type="AlphaFoldDB" id="A0A2I1NBN7"/>
<dbReference type="Gene3D" id="3.40.50.1240">
    <property type="entry name" value="Phosphoglycerate mutase-like"/>
    <property type="match status" value="1"/>
</dbReference>
<dbReference type="PANTHER" id="PTHR20935:SF1">
    <property type="entry name" value="SLL1549 PROTEIN"/>
    <property type="match status" value="1"/>
</dbReference>
<dbReference type="SUPFAM" id="SSF53254">
    <property type="entry name" value="Phosphoglycerate mutase-like"/>
    <property type="match status" value="1"/>
</dbReference>
<dbReference type="EMBL" id="PKHU01000002">
    <property type="protein sequence ID" value="PKZ29813.1"/>
    <property type="molecule type" value="Genomic_DNA"/>
</dbReference>
<dbReference type="CDD" id="cd07067">
    <property type="entry name" value="HP_PGM_like"/>
    <property type="match status" value="1"/>
</dbReference>
<dbReference type="Proteomes" id="UP000234639">
    <property type="component" value="Unassembled WGS sequence"/>
</dbReference>
<sequence length="162" mass="18382">MKFVYFIRHAKAKKEASSDFLRKLNKKGRENASSLGKFLNELSIIPQAFYTSSAVRALSTANIIAEKINFKGEFKSFDELYDFEGKSLLKFIKNLDDKFETVFIVGHNYAITNICEILSDSAIGNIPTCGIFGIGFDIKKFCDIEEKIGKVLLYDYPKKHLS</sequence>
<proteinExistence type="predicted"/>
<dbReference type="RefSeq" id="WP_101636826.1">
    <property type="nucleotide sequence ID" value="NZ_PKHU01000002.1"/>
</dbReference>
<dbReference type="PANTHER" id="PTHR20935">
    <property type="entry name" value="PHOSPHOGLYCERATE MUTASE-RELATED"/>
    <property type="match status" value="1"/>
</dbReference>